<dbReference type="Proteomes" id="UP000248882">
    <property type="component" value="Unassembled WGS sequence"/>
</dbReference>
<dbReference type="PANTHER" id="PTHR40069:SF1">
    <property type="entry name" value="YWBE PROTEIN"/>
    <property type="match status" value="1"/>
</dbReference>
<dbReference type="EMBL" id="QKZT01000003">
    <property type="protein sequence ID" value="PZX55790.1"/>
    <property type="molecule type" value="Genomic_DNA"/>
</dbReference>
<dbReference type="AlphaFoldDB" id="A0A2W7RBX0"/>
<accession>A0A2W7RBX0</accession>
<gene>
    <name evidence="1" type="ORF">LV85_01015</name>
</gene>
<evidence type="ECO:0000313" key="2">
    <source>
        <dbReference type="Proteomes" id="UP000248882"/>
    </source>
</evidence>
<reference evidence="1 2" key="1">
    <citation type="submission" date="2018-06" db="EMBL/GenBank/DDBJ databases">
        <title>Genomic Encyclopedia of Archaeal and Bacterial Type Strains, Phase II (KMG-II): from individual species to whole genera.</title>
        <authorList>
            <person name="Goeker M."/>
        </authorList>
    </citation>
    <scope>NUCLEOTIDE SEQUENCE [LARGE SCALE GENOMIC DNA]</scope>
    <source>
        <strain evidence="1 2">DSM 19830</strain>
    </source>
</reference>
<keyword evidence="2" id="KW-1185">Reference proteome</keyword>
<name>A0A2W7RBX0_9BACT</name>
<dbReference type="Pfam" id="PF09962">
    <property type="entry name" value="DUF2196"/>
    <property type="match status" value="1"/>
</dbReference>
<organism evidence="1 2">
    <name type="scientific">Algoriphagus chordae</name>
    <dbReference type="NCBI Taxonomy" id="237019"/>
    <lineage>
        <taxon>Bacteria</taxon>
        <taxon>Pseudomonadati</taxon>
        <taxon>Bacteroidota</taxon>
        <taxon>Cytophagia</taxon>
        <taxon>Cytophagales</taxon>
        <taxon>Cyclobacteriaceae</taxon>
        <taxon>Algoriphagus</taxon>
    </lineage>
</organism>
<comment type="caution">
    <text evidence="1">The sequence shown here is derived from an EMBL/GenBank/DDBJ whole genome shotgun (WGS) entry which is preliminary data.</text>
</comment>
<sequence length="72" mass="8038">MEKKTLSGTIRKNIQIDSEVSIIQKHHQRSGELTEGFVKRILTSSPTHPHGIKVMLDTGEVGRVVNVFIGEE</sequence>
<protein>
    <submittedName>
        <fullName evidence="1">Putative repeat protein (TIGR03833 family)</fullName>
    </submittedName>
</protein>
<dbReference type="PANTHER" id="PTHR40069">
    <property type="entry name" value="YWBE PROTEIN"/>
    <property type="match status" value="1"/>
</dbReference>
<dbReference type="RefSeq" id="WP_111317084.1">
    <property type="nucleotide sequence ID" value="NZ_QKZT01000003.1"/>
</dbReference>
<dbReference type="OrthoDB" id="9804519at2"/>
<dbReference type="NCBIfam" id="TIGR03833">
    <property type="entry name" value="YwbE family protein"/>
    <property type="match status" value="1"/>
</dbReference>
<proteinExistence type="predicted"/>
<dbReference type="InterPro" id="IPR019240">
    <property type="entry name" value="DUF2196"/>
</dbReference>
<evidence type="ECO:0000313" key="1">
    <source>
        <dbReference type="EMBL" id="PZX55790.1"/>
    </source>
</evidence>